<evidence type="ECO:0000259" key="12">
    <source>
        <dbReference type="PROSITE" id="PS50011"/>
    </source>
</evidence>
<evidence type="ECO:0000256" key="4">
    <source>
        <dbReference type="ARBA" id="ARBA00022679"/>
    </source>
</evidence>
<feature type="domain" description="Protein kinase" evidence="12">
    <location>
        <begin position="1"/>
        <end position="172"/>
    </location>
</feature>
<dbReference type="EMBL" id="CAUYUJ010003798">
    <property type="protein sequence ID" value="CAK0806892.1"/>
    <property type="molecule type" value="Genomic_DNA"/>
</dbReference>
<evidence type="ECO:0000256" key="9">
    <source>
        <dbReference type="ARBA" id="ARBA00039612"/>
    </source>
</evidence>
<dbReference type="Proteomes" id="UP001189429">
    <property type="component" value="Unassembled WGS sequence"/>
</dbReference>
<dbReference type="InterPro" id="IPR000719">
    <property type="entry name" value="Prot_kinase_dom"/>
</dbReference>
<protein>
    <recommendedName>
        <fullName evidence="9">Cyclin-dependent kinase 2 homolog</fullName>
        <ecNumber evidence="2">2.7.11.22</ecNumber>
    </recommendedName>
    <alternativeName>
        <fullName evidence="10">Cell division control protein 2 homolog</fullName>
    </alternativeName>
    <alternativeName>
        <fullName evidence="11">cdc2-related kinase 2</fullName>
    </alternativeName>
</protein>
<evidence type="ECO:0000256" key="11">
    <source>
        <dbReference type="ARBA" id="ARBA00042858"/>
    </source>
</evidence>
<keyword evidence="7" id="KW-0067">ATP-binding</keyword>
<evidence type="ECO:0000256" key="7">
    <source>
        <dbReference type="ARBA" id="ARBA00022840"/>
    </source>
</evidence>
<name>A0ABN9QLC0_9DINO</name>
<dbReference type="InterPro" id="IPR011009">
    <property type="entry name" value="Kinase-like_dom_sf"/>
</dbReference>
<evidence type="ECO:0000256" key="6">
    <source>
        <dbReference type="ARBA" id="ARBA00022777"/>
    </source>
</evidence>
<evidence type="ECO:0000256" key="8">
    <source>
        <dbReference type="ARBA" id="ARBA00038543"/>
    </source>
</evidence>
<dbReference type="InterPro" id="IPR008271">
    <property type="entry name" value="Ser/Thr_kinase_AS"/>
</dbReference>
<gene>
    <name evidence="13" type="ORF">PCOR1329_LOCUS12947</name>
</gene>
<evidence type="ECO:0000256" key="2">
    <source>
        <dbReference type="ARBA" id="ARBA00012425"/>
    </source>
</evidence>
<dbReference type="PANTHER" id="PTHR24056:SF254">
    <property type="entry name" value="CYCLIN-DEPENDENT KINASE 2"/>
    <property type="match status" value="1"/>
</dbReference>
<keyword evidence="4" id="KW-0808">Transferase</keyword>
<evidence type="ECO:0000313" key="14">
    <source>
        <dbReference type="Proteomes" id="UP001189429"/>
    </source>
</evidence>
<evidence type="ECO:0000256" key="3">
    <source>
        <dbReference type="ARBA" id="ARBA00022527"/>
    </source>
</evidence>
<dbReference type="PROSITE" id="PS50011">
    <property type="entry name" value="PROTEIN_KINASE_DOM"/>
    <property type="match status" value="1"/>
</dbReference>
<dbReference type="InterPro" id="IPR050108">
    <property type="entry name" value="CDK"/>
</dbReference>
<comment type="caution">
    <text evidence="13">The sequence shown here is derived from an EMBL/GenBank/DDBJ whole genome shotgun (WGS) entry which is preliminary data.</text>
</comment>
<dbReference type="PROSITE" id="PS00108">
    <property type="entry name" value="PROTEIN_KINASE_ST"/>
    <property type="match status" value="1"/>
</dbReference>
<proteinExistence type="inferred from homology"/>
<organism evidence="13 14">
    <name type="scientific">Prorocentrum cordatum</name>
    <dbReference type="NCBI Taxonomy" id="2364126"/>
    <lineage>
        <taxon>Eukaryota</taxon>
        <taxon>Sar</taxon>
        <taxon>Alveolata</taxon>
        <taxon>Dinophyceae</taxon>
        <taxon>Prorocentrales</taxon>
        <taxon>Prorocentraceae</taxon>
        <taxon>Prorocentrum</taxon>
    </lineage>
</organism>
<comment type="similarity">
    <text evidence="1">Belongs to the protein kinase superfamily. CMGC Ser/Thr protein kinase family. CDC2/CDKX subfamily.</text>
</comment>
<evidence type="ECO:0000313" key="13">
    <source>
        <dbReference type="EMBL" id="CAK0806892.1"/>
    </source>
</evidence>
<dbReference type="EC" id="2.7.11.22" evidence="2"/>
<accession>A0ABN9QLC0</accession>
<comment type="subunit">
    <text evidence="8">May form a complex composed of at least the catalytic subunit CRK2 and a cyclin.</text>
</comment>
<keyword evidence="3" id="KW-0723">Serine/threonine-protein kinase</keyword>
<dbReference type="Pfam" id="PF00069">
    <property type="entry name" value="Pkinase"/>
    <property type="match status" value="1"/>
</dbReference>
<keyword evidence="6" id="KW-0418">Kinase</keyword>
<dbReference type="Gene3D" id="1.10.510.10">
    <property type="entry name" value="Transferase(Phosphotransferase) domain 1"/>
    <property type="match status" value="1"/>
</dbReference>
<dbReference type="SMART" id="SM00220">
    <property type="entry name" value="S_TKc"/>
    <property type="match status" value="1"/>
</dbReference>
<keyword evidence="5" id="KW-0547">Nucleotide-binding</keyword>
<keyword evidence="14" id="KW-1185">Reference proteome</keyword>
<dbReference type="PANTHER" id="PTHR24056">
    <property type="entry name" value="CELL DIVISION PROTEIN KINASE"/>
    <property type="match status" value="1"/>
</dbReference>
<dbReference type="SUPFAM" id="SSF56112">
    <property type="entry name" value="Protein kinase-like (PK-like)"/>
    <property type="match status" value="1"/>
</dbReference>
<evidence type="ECO:0000256" key="5">
    <source>
        <dbReference type="ARBA" id="ARBA00022741"/>
    </source>
</evidence>
<evidence type="ECO:0000256" key="1">
    <source>
        <dbReference type="ARBA" id="ARBA00006485"/>
    </source>
</evidence>
<evidence type="ECO:0000256" key="10">
    <source>
        <dbReference type="ARBA" id="ARBA00041902"/>
    </source>
</evidence>
<reference evidence="13" key="1">
    <citation type="submission" date="2023-10" db="EMBL/GenBank/DDBJ databases">
        <authorList>
            <person name="Chen Y."/>
            <person name="Shah S."/>
            <person name="Dougan E. K."/>
            <person name="Thang M."/>
            <person name="Chan C."/>
        </authorList>
    </citation>
    <scope>NUCLEOTIDE SEQUENCE [LARGE SCALE GENOMIC DNA]</scope>
</reference>
<sequence length="172" mass="19429">MASVLQHFSDLLSGIHACHVRLVIHRDLKPQNLLIHPVDGLKICDFGSARTLSFPIQKYTQEVITLWYRGPELLLGHPLYGPEVDLWSAGCILAEMATSQPTFPGDSDIGTFFRIMQLLGSPTEETWPGFEQCLAHWSPHFPKWQPTNLEPIYEKRPELGESGMDLIRALLP</sequence>